<sequence>MNQDENLKHDAVAPLTAASEFVVDKQPLAELLAVLAQCGEVVSCFFKPDPAIKVLGERQRLAEFLERFSGLASSTAIGEVEPEFGPFSMLNRYEFEGSLLAVVLRGGCHGSAAGLPLVKARALVAEALEAVFPAPFSELVVYRFDSPDWSELTRDSTISSAYVACQGARNLWWVLCVADVD</sequence>
<gene>
    <name evidence="1" type="ORF">SAMN05216178_2470</name>
</gene>
<proteinExistence type="predicted"/>
<dbReference type="RefSeq" id="WP_092313835.1">
    <property type="nucleotide sequence ID" value="NZ_FNTJ01000001.1"/>
</dbReference>
<accession>A0A1H4MPF0</accession>
<organism evidence="1 2">
    <name type="scientific">Pseudomonas saponiphila</name>
    <dbReference type="NCBI Taxonomy" id="556534"/>
    <lineage>
        <taxon>Bacteria</taxon>
        <taxon>Pseudomonadati</taxon>
        <taxon>Pseudomonadota</taxon>
        <taxon>Gammaproteobacteria</taxon>
        <taxon>Pseudomonadales</taxon>
        <taxon>Pseudomonadaceae</taxon>
        <taxon>Pseudomonas</taxon>
    </lineage>
</organism>
<protein>
    <submittedName>
        <fullName evidence="1">Uncharacterized protein</fullName>
    </submittedName>
</protein>
<dbReference type="Proteomes" id="UP000198982">
    <property type="component" value="Unassembled WGS sequence"/>
</dbReference>
<name>A0A1H4MPF0_9PSED</name>
<reference evidence="2" key="1">
    <citation type="submission" date="2016-10" db="EMBL/GenBank/DDBJ databases">
        <authorList>
            <person name="Varghese N."/>
            <person name="Submissions S."/>
        </authorList>
    </citation>
    <scope>NUCLEOTIDE SEQUENCE [LARGE SCALE GENOMIC DNA]</scope>
    <source>
        <strain evidence="2">DSM 9751</strain>
    </source>
</reference>
<evidence type="ECO:0000313" key="1">
    <source>
        <dbReference type="EMBL" id="SEB84395.1"/>
    </source>
</evidence>
<dbReference type="EMBL" id="FNTJ01000001">
    <property type="protein sequence ID" value="SEB84395.1"/>
    <property type="molecule type" value="Genomic_DNA"/>
</dbReference>
<dbReference type="AlphaFoldDB" id="A0A1H4MPF0"/>
<keyword evidence="2" id="KW-1185">Reference proteome</keyword>
<evidence type="ECO:0000313" key="2">
    <source>
        <dbReference type="Proteomes" id="UP000198982"/>
    </source>
</evidence>